<reference evidence="2 3" key="1">
    <citation type="submission" date="2019-08" db="EMBL/GenBank/DDBJ databases">
        <title>Actinomadura sp. nov. CYP1-5 isolated from mountain soil.</title>
        <authorList>
            <person name="Songsumanus A."/>
            <person name="Kuncharoen N."/>
            <person name="Kudo T."/>
            <person name="Yuki M."/>
            <person name="Igarashi Y."/>
            <person name="Tanasupawat S."/>
        </authorList>
    </citation>
    <scope>NUCLEOTIDE SEQUENCE [LARGE SCALE GENOMIC DNA]</scope>
    <source>
        <strain evidence="2 3">JCM 14158</strain>
    </source>
</reference>
<organism evidence="2 3">
    <name type="scientific">Actinomadura chibensis</name>
    <dbReference type="NCBI Taxonomy" id="392828"/>
    <lineage>
        <taxon>Bacteria</taxon>
        <taxon>Bacillati</taxon>
        <taxon>Actinomycetota</taxon>
        <taxon>Actinomycetes</taxon>
        <taxon>Streptosporangiales</taxon>
        <taxon>Thermomonosporaceae</taxon>
        <taxon>Actinomadura</taxon>
    </lineage>
</organism>
<evidence type="ECO:0000256" key="1">
    <source>
        <dbReference type="SAM" id="MobiDB-lite"/>
    </source>
</evidence>
<proteinExistence type="predicted"/>
<name>A0A5D0NW66_9ACTN</name>
<dbReference type="EMBL" id="VSFG01000001">
    <property type="protein sequence ID" value="TYB48667.1"/>
    <property type="molecule type" value="Genomic_DNA"/>
</dbReference>
<gene>
    <name evidence="2" type="ORF">FXF69_05670</name>
</gene>
<evidence type="ECO:0000313" key="2">
    <source>
        <dbReference type="EMBL" id="TYB48667.1"/>
    </source>
</evidence>
<evidence type="ECO:0000313" key="3">
    <source>
        <dbReference type="Proteomes" id="UP000323380"/>
    </source>
</evidence>
<dbReference type="RefSeq" id="WP_148344104.1">
    <property type="nucleotide sequence ID" value="NZ_VSFG01000001.1"/>
</dbReference>
<dbReference type="Proteomes" id="UP000323380">
    <property type="component" value="Unassembled WGS sequence"/>
</dbReference>
<dbReference type="AlphaFoldDB" id="A0A5D0NW66"/>
<protein>
    <submittedName>
        <fullName evidence="2">Uncharacterized protein</fullName>
    </submittedName>
</protein>
<feature type="compositionally biased region" description="Basic and acidic residues" evidence="1">
    <location>
        <begin position="160"/>
        <end position="179"/>
    </location>
</feature>
<comment type="caution">
    <text evidence="2">The sequence shown here is derived from an EMBL/GenBank/DDBJ whole genome shotgun (WGS) entry which is preliminary data.</text>
</comment>
<accession>A0A5D0NW66</accession>
<keyword evidence="3" id="KW-1185">Reference proteome</keyword>
<feature type="region of interest" description="Disordered" evidence="1">
    <location>
        <begin position="159"/>
        <end position="205"/>
    </location>
</feature>
<sequence length="219" mass="24657">MTRVDWPHLDVWIGRSPHDVTLNFSAAPGRDRVTALITKEPRPLVWLGVVTRTAVQLLTGQPDYRRGVAALALEDSSVLHPEAPSRPGWPALPYRLTRTDRAVTIGGRRDDERHIADAYSISFPSDPDLVWNLDVFVEEAICRVTDIDDYEQAIRALGKRGRDRDRFGNPVEPGRESRVGDPFARAGGWTKESKTPIPKWRGRDPRVIYTGLPGQGKRY</sequence>